<dbReference type="EMBL" id="JAYMGO010000010">
    <property type="protein sequence ID" value="KAL1266380.1"/>
    <property type="molecule type" value="Genomic_DNA"/>
</dbReference>
<keyword evidence="2" id="KW-1185">Reference proteome</keyword>
<protein>
    <submittedName>
        <fullName evidence="1">Uncharacterized protein</fullName>
    </submittedName>
</protein>
<evidence type="ECO:0000313" key="2">
    <source>
        <dbReference type="Proteomes" id="UP001558613"/>
    </source>
</evidence>
<name>A0ABR3MP88_9TELE</name>
<sequence>MSNKTSVTSGKDMGYSRLSRRIAQSSGSNAEIARLTDCYKRIARWRFSTADSSSQPQRAWTLWTAAWRSSSSIGLFRAAAFVCGEAEENYIRYMIIVLM</sequence>
<reference evidence="1 2" key="1">
    <citation type="submission" date="2023-09" db="EMBL/GenBank/DDBJ databases">
        <authorList>
            <person name="Wang M."/>
        </authorList>
    </citation>
    <scope>NUCLEOTIDE SEQUENCE [LARGE SCALE GENOMIC DNA]</scope>
    <source>
        <strain evidence="1">GT-2023</strain>
        <tissue evidence="1">Liver</tissue>
    </source>
</reference>
<organism evidence="1 2">
    <name type="scientific">Cirrhinus molitorella</name>
    <name type="common">mud carp</name>
    <dbReference type="NCBI Taxonomy" id="172907"/>
    <lineage>
        <taxon>Eukaryota</taxon>
        <taxon>Metazoa</taxon>
        <taxon>Chordata</taxon>
        <taxon>Craniata</taxon>
        <taxon>Vertebrata</taxon>
        <taxon>Euteleostomi</taxon>
        <taxon>Actinopterygii</taxon>
        <taxon>Neopterygii</taxon>
        <taxon>Teleostei</taxon>
        <taxon>Ostariophysi</taxon>
        <taxon>Cypriniformes</taxon>
        <taxon>Cyprinidae</taxon>
        <taxon>Labeoninae</taxon>
        <taxon>Labeonini</taxon>
        <taxon>Cirrhinus</taxon>
    </lineage>
</organism>
<comment type="caution">
    <text evidence="1">The sequence shown here is derived from an EMBL/GenBank/DDBJ whole genome shotgun (WGS) entry which is preliminary data.</text>
</comment>
<evidence type="ECO:0000313" key="1">
    <source>
        <dbReference type="EMBL" id="KAL1266380.1"/>
    </source>
</evidence>
<proteinExistence type="predicted"/>
<accession>A0ABR3MP88</accession>
<dbReference type="Proteomes" id="UP001558613">
    <property type="component" value="Unassembled WGS sequence"/>
</dbReference>
<gene>
    <name evidence="1" type="ORF">QQF64_002055</name>
</gene>